<dbReference type="EMBL" id="QHCT01000015">
    <property type="protein sequence ID" value="RHX83969.1"/>
    <property type="molecule type" value="Genomic_DNA"/>
</dbReference>
<gene>
    <name evidence="1" type="ORF">DLM75_23435</name>
</gene>
<comment type="caution">
    <text evidence="1">The sequence shown here is derived from an EMBL/GenBank/DDBJ whole genome shotgun (WGS) entry which is preliminary data.</text>
</comment>
<dbReference type="AlphaFoldDB" id="A0A396YLK2"/>
<organism evidence="1 2">
    <name type="scientific">Leptospira stimsonii</name>
    <dbReference type="NCBI Taxonomy" id="2202203"/>
    <lineage>
        <taxon>Bacteria</taxon>
        <taxon>Pseudomonadati</taxon>
        <taxon>Spirochaetota</taxon>
        <taxon>Spirochaetia</taxon>
        <taxon>Leptospirales</taxon>
        <taxon>Leptospiraceae</taxon>
        <taxon>Leptospira</taxon>
    </lineage>
</organism>
<sequence length="68" mass="8046">MFRQRPYLRKGGHLNLEKSSSRSFPGFHFEIPKTILSNVICHRKKKRILKTKPSLKLDLIFHLKDSNL</sequence>
<protein>
    <submittedName>
        <fullName evidence="1">Uncharacterized protein</fullName>
    </submittedName>
</protein>
<reference evidence="2" key="1">
    <citation type="submission" date="2018-05" db="EMBL/GenBank/DDBJ databases">
        <title>Leptospira yasudae sp. nov. and Leptospira stimsonii sp. nov., two pathogenic species of the genus Leptospira isolated from environmental sources.</title>
        <authorList>
            <person name="Casanovas-Massana A."/>
            <person name="Hamond C."/>
            <person name="Santos L.A."/>
            <person name="Hacker K.P."/>
            <person name="Balassiano I."/>
            <person name="Medeiros M.A."/>
            <person name="Reis M.G."/>
            <person name="Ko A.I."/>
            <person name="Wunder E.A."/>
        </authorList>
    </citation>
    <scope>NUCLEOTIDE SEQUENCE [LARGE SCALE GENOMIC DNA]</scope>
    <source>
        <strain evidence="2">Yale</strain>
    </source>
</reference>
<evidence type="ECO:0000313" key="2">
    <source>
        <dbReference type="Proteomes" id="UP000265798"/>
    </source>
</evidence>
<evidence type="ECO:0000313" key="1">
    <source>
        <dbReference type="EMBL" id="RHX83969.1"/>
    </source>
</evidence>
<accession>A0A396YLK2</accession>
<dbReference type="Proteomes" id="UP000265798">
    <property type="component" value="Unassembled WGS sequence"/>
</dbReference>
<name>A0A396YLK2_9LEPT</name>
<proteinExistence type="predicted"/>